<comment type="caution">
    <text evidence="1">The sequence shown here is derived from an EMBL/GenBank/DDBJ whole genome shotgun (WGS) entry which is preliminary data.</text>
</comment>
<evidence type="ECO:0000313" key="2">
    <source>
        <dbReference type="Proteomes" id="UP000814033"/>
    </source>
</evidence>
<sequence>MITHALLVIFSAVSPAIASPASAQQPWQLQKDVKVPVTLGVMSRCPDALFCEAVFDQVLPRVADKIDFSLTYVAKDNSSDPEFGATCMHGREECAGNVQQLCAAKYAPVKNWWEFVMCQNYQTREKIGTPEVALQCARAAEIDWESSQVGQCAGLDGSGLGEEGIQLLHESIKNTQELNITNSCTVVINKRKVCVRDETWKQCENGHNRIDFIRQIEAEYQRLNNVTGV</sequence>
<evidence type="ECO:0000313" key="1">
    <source>
        <dbReference type="EMBL" id="KAI0053633.1"/>
    </source>
</evidence>
<dbReference type="Proteomes" id="UP000814033">
    <property type="component" value="Unassembled WGS sequence"/>
</dbReference>
<reference evidence="1" key="2">
    <citation type="journal article" date="2022" name="New Phytol.">
        <title>Evolutionary transition to the ectomycorrhizal habit in the genomes of a hyperdiverse lineage of mushroom-forming fungi.</title>
        <authorList>
            <person name="Looney B."/>
            <person name="Miyauchi S."/>
            <person name="Morin E."/>
            <person name="Drula E."/>
            <person name="Courty P.E."/>
            <person name="Kohler A."/>
            <person name="Kuo A."/>
            <person name="LaButti K."/>
            <person name="Pangilinan J."/>
            <person name="Lipzen A."/>
            <person name="Riley R."/>
            <person name="Andreopoulos W."/>
            <person name="He G."/>
            <person name="Johnson J."/>
            <person name="Nolan M."/>
            <person name="Tritt A."/>
            <person name="Barry K.W."/>
            <person name="Grigoriev I.V."/>
            <person name="Nagy L.G."/>
            <person name="Hibbett D."/>
            <person name="Henrissat B."/>
            <person name="Matheny P.B."/>
            <person name="Labbe J."/>
            <person name="Martin F.M."/>
        </authorList>
    </citation>
    <scope>NUCLEOTIDE SEQUENCE</scope>
    <source>
        <strain evidence="1">FP105234-sp</strain>
    </source>
</reference>
<protein>
    <submittedName>
        <fullName evidence="1">Uncharacterized protein</fullName>
    </submittedName>
</protein>
<organism evidence="1 2">
    <name type="scientific">Auriscalpium vulgare</name>
    <dbReference type="NCBI Taxonomy" id="40419"/>
    <lineage>
        <taxon>Eukaryota</taxon>
        <taxon>Fungi</taxon>
        <taxon>Dikarya</taxon>
        <taxon>Basidiomycota</taxon>
        <taxon>Agaricomycotina</taxon>
        <taxon>Agaricomycetes</taxon>
        <taxon>Russulales</taxon>
        <taxon>Auriscalpiaceae</taxon>
        <taxon>Auriscalpium</taxon>
    </lineage>
</organism>
<proteinExistence type="predicted"/>
<accession>A0ACB8SCR9</accession>
<dbReference type="EMBL" id="MU275839">
    <property type="protein sequence ID" value="KAI0053633.1"/>
    <property type="molecule type" value="Genomic_DNA"/>
</dbReference>
<reference evidence="1" key="1">
    <citation type="submission" date="2021-02" db="EMBL/GenBank/DDBJ databases">
        <authorList>
            <consortium name="DOE Joint Genome Institute"/>
            <person name="Ahrendt S."/>
            <person name="Looney B.P."/>
            <person name="Miyauchi S."/>
            <person name="Morin E."/>
            <person name="Drula E."/>
            <person name="Courty P.E."/>
            <person name="Chicoki N."/>
            <person name="Fauchery L."/>
            <person name="Kohler A."/>
            <person name="Kuo A."/>
            <person name="Labutti K."/>
            <person name="Pangilinan J."/>
            <person name="Lipzen A."/>
            <person name="Riley R."/>
            <person name="Andreopoulos W."/>
            <person name="He G."/>
            <person name="Johnson J."/>
            <person name="Barry K.W."/>
            <person name="Grigoriev I.V."/>
            <person name="Nagy L."/>
            <person name="Hibbett D."/>
            <person name="Henrissat B."/>
            <person name="Matheny P.B."/>
            <person name="Labbe J."/>
            <person name="Martin F."/>
        </authorList>
    </citation>
    <scope>NUCLEOTIDE SEQUENCE</scope>
    <source>
        <strain evidence="1">FP105234-sp</strain>
    </source>
</reference>
<keyword evidence="2" id="KW-1185">Reference proteome</keyword>
<name>A0ACB8SCR9_9AGAM</name>
<gene>
    <name evidence="1" type="ORF">FA95DRAFT_1481210</name>
</gene>